<protein>
    <submittedName>
        <fullName evidence="2">Uncharacterized protein</fullName>
    </submittedName>
</protein>
<sequence>MTQQWDNNSHPPILAVVNLFPLIVRLSCFMLALADYVRAHLAKDVESLQVFDITDVLTLGGVQKMSVMLVVLLFQLDKSIVAVVLLEVHPFSVFAYGNVAKMGRYSYTDSYCKGRKLCSMFISSKESFATNILLTNDGKIKLMTLSNGNLTC</sequence>
<dbReference type="EMBL" id="CM031839">
    <property type="protein sequence ID" value="KAG6673714.1"/>
    <property type="molecule type" value="Genomic_DNA"/>
</dbReference>
<gene>
    <name evidence="2" type="ORF">I3842_15G005400</name>
</gene>
<evidence type="ECO:0000256" key="1">
    <source>
        <dbReference type="SAM" id="Phobius"/>
    </source>
</evidence>
<feature type="transmembrane region" description="Helical" evidence="1">
    <location>
        <begin position="80"/>
        <end position="99"/>
    </location>
</feature>
<keyword evidence="1" id="KW-0472">Membrane</keyword>
<evidence type="ECO:0000313" key="3">
    <source>
        <dbReference type="Proteomes" id="UP000811246"/>
    </source>
</evidence>
<comment type="caution">
    <text evidence="2">The sequence shown here is derived from an EMBL/GenBank/DDBJ whole genome shotgun (WGS) entry which is preliminary data.</text>
</comment>
<evidence type="ECO:0000313" key="2">
    <source>
        <dbReference type="EMBL" id="KAG6673714.1"/>
    </source>
</evidence>
<keyword evidence="1" id="KW-0812">Transmembrane</keyword>
<accession>A0A922A2L2</accession>
<dbReference type="Proteomes" id="UP000811246">
    <property type="component" value="Chromosome 15"/>
</dbReference>
<proteinExistence type="predicted"/>
<keyword evidence="1" id="KW-1133">Transmembrane helix</keyword>
<feature type="transmembrane region" description="Helical" evidence="1">
    <location>
        <begin position="12"/>
        <end position="34"/>
    </location>
</feature>
<dbReference type="AlphaFoldDB" id="A0A922A2L2"/>
<name>A0A922A2L2_CARIL</name>
<organism evidence="2 3">
    <name type="scientific">Carya illinoinensis</name>
    <name type="common">Pecan</name>
    <dbReference type="NCBI Taxonomy" id="32201"/>
    <lineage>
        <taxon>Eukaryota</taxon>
        <taxon>Viridiplantae</taxon>
        <taxon>Streptophyta</taxon>
        <taxon>Embryophyta</taxon>
        <taxon>Tracheophyta</taxon>
        <taxon>Spermatophyta</taxon>
        <taxon>Magnoliopsida</taxon>
        <taxon>eudicotyledons</taxon>
        <taxon>Gunneridae</taxon>
        <taxon>Pentapetalae</taxon>
        <taxon>rosids</taxon>
        <taxon>fabids</taxon>
        <taxon>Fagales</taxon>
        <taxon>Juglandaceae</taxon>
        <taxon>Carya</taxon>
    </lineage>
</organism>
<reference evidence="2" key="1">
    <citation type="submission" date="2021-01" db="EMBL/GenBank/DDBJ databases">
        <authorList>
            <person name="Lovell J.T."/>
            <person name="Bentley N."/>
            <person name="Bhattarai G."/>
            <person name="Jenkins J.W."/>
            <person name="Sreedasyam A."/>
            <person name="Alarcon Y."/>
            <person name="Bock C."/>
            <person name="Boston L."/>
            <person name="Carlson J."/>
            <person name="Cervantes K."/>
            <person name="Clermont K."/>
            <person name="Krom N."/>
            <person name="Kubenka K."/>
            <person name="Mamidi S."/>
            <person name="Mattison C."/>
            <person name="Monteros M."/>
            <person name="Pisani C."/>
            <person name="Plott C."/>
            <person name="Rajasekar S."/>
            <person name="Rhein H.S."/>
            <person name="Rohla C."/>
            <person name="Song M."/>
            <person name="Hilaire R.S."/>
            <person name="Shu S."/>
            <person name="Wells L."/>
            <person name="Wang X."/>
            <person name="Webber J."/>
            <person name="Heerema R.J."/>
            <person name="Klein P."/>
            <person name="Conner P."/>
            <person name="Grauke L."/>
            <person name="Grimwood J."/>
            <person name="Schmutz J."/>
            <person name="Randall J.J."/>
        </authorList>
    </citation>
    <scope>NUCLEOTIDE SEQUENCE</scope>
    <source>
        <tissue evidence="2">Leaf</tissue>
    </source>
</reference>